<organism evidence="2 3">
    <name type="scientific">Riemerella columbipharyngis</name>
    <dbReference type="NCBI Taxonomy" id="1071918"/>
    <lineage>
        <taxon>Bacteria</taxon>
        <taxon>Pseudomonadati</taxon>
        <taxon>Bacteroidota</taxon>
        <taxon>Flavobacteriia</taxon>
        <taxon>Flavobacteriales</taxon>
        <taxon>Weeksellaceae</taxon>
        <taxon>Riemerella</taxon>
    </lineage>
</organism>
<feature type="transmembrane region" description="Helical" evidence="1">
    <location>
        <begin position="82"/>
        <end position="99"/>
    </location>
</feature>
<keyword evidence="1" id="KW-0472">Membrane</keyword>
<dbReference type="EMBL" id="FNAS01000008">
    <property type="protein sequence ID" value="SDE38129.1"/>
    <property type="molecule type" value="Genomic_DNA"/>
</dbReference>
<accession>A0A1G7CFR4</accession>
<keyword evidence="1" id="KW-1133">Transmembrane helix</keyword>
<keyword evidence="3" id="KW-1185">Reference proteome</keyword>
<evidence type="ECO:0000313" key="3">
    <source>
        <dbReference type="Proteomes" id="UP000198517"/>
    </source>
</evidence>
<feature type="transmembrane region" description="Helical" evidence="1">
    <location>
        <begin position="5"/>
        <end position="21"/>
    </location>
</feature>
<dbReference type="Proteomes" id="UP000198517">
    <property type="component" value="Unassembled WGS sequence"/>
</dbReference>
<dbReference type="OrthoDB" id="1271629at2"/>
<keyword evidence="1" id="KW-0812">Transmembrane</keyword>
<evidence type="ECO:0000313" key="2">
    <source>
        <dbReference type="EMBL" id="SDE38129.1"/>
    </source>
</evidence>
<name>A0A1G7CFR4_9FLAO</name>
<gene>
    <name evidence="2" type="ORF">SAMN05421544_10830</name>
</gene>
<protein>
    <submittedName>
        <fullName evidence="2">Uncharacterized protein</fullName>
    </submittedName>
</protein>
<dbReference type="RefSeq" id="WP_092736511.1">
    <property type="nucleotide sequence ID" value="NZ_FNAS01000008.1"/>
</dbReference>
<feature type="transmembrane region" description="Helical" evidence="1">
    <location>
        <begin position="58"/>
        <end position="76"/>
    </location>
</feature>
<evidence type="ECO:0000256" key="1">
    <source>
        <dbReference type="SAM" id="Phobius"/>
    </source>
</evidence>
<dbReference type="STRING" id="1071918.SAMN05421544_10830"/>
<dbReference type="AlphaFoldDB" id="A0A1G7CFR4"/>
<feature type="transmembrane region" description="Helical" evidence="1">
    <location>
        <begin position="27"/>
        <end position="46"/>
    </location>
</feature>
<sequence>MKKAVLYGSFVMLASIFFNYFSGEKDWGVNAYYGVAFGLAWGLAYYLDRPDFFLAKKLILSLLGMIVLLIAGLMFFNTMIAVPSLIRFSAVFVAYYLLASFRSSKSLKK</sequence>
<reference evidence="2 3" key="1">
    <citation type="submission" date="2016-10" db="EMBL/GenBank/DDBJ databases">
        <authorList>
            <person name="de Groot N.N."/>
        </authorList>
    </citation>
    <scope>NUCLEOTIDE SEQUENCE [LARGE SCALE GENOMIC DNA]</scope>
    <source>
        <strain evidence="2 3">DSM 24015</strain>
    </source>
</reference>
<proteinExistence type="predicted"/>